<keyword evidence="8 15" id="KW-0819">tRNA processing</keyword>
<sequence length="235" mass="26793">MNDEAIIETTQELMNRLHLYFNDELLLARAMTHRSYLNEHPEALEDNERLEFLGDAVLDFLVGEWLYNRFPEMEEGDLTQMRSALVQTNQLAAFARLLKFENTIRLGKGETKSGGKLRNTLLCDVFEAFIGSLFLDKGIEVVKEFMKPLLEVAIEEVIEQHKNEDPKSQLQEWAQANGYSTPKYLTRNVHGPDHAKVFEIEVRVNSKVMGEGIGKSKQAAEKSAAQKALESINQH</sequence>
<reference evidence="18 19" key="1">
    <citation type="submission" date="2018-08" db="EMBL/GenBank/DDBJ databases">
        <title>Genomic Encyclopedia of Type Strains, Phase IV (KMG-IV): sequencing the most valuable type-strain genomes for metagenomic binning, comparative biology and taxonomic classification.</title>
        <authorList>
            <person name="Goeker M."/>
        </authorList>
    </citation>
    <scope>NUCLEOTIDE SEQUENCE [LARGE SCALE GENOMIC DNA]</scope>
    <source>
        <strain evidence="18 19">DSM 23923</strain>
    </source>
</reference>
<feature type="binding site" evidence="15">
    <location>
        <position position="51"/>
    </location>
    <ligand>
        <name>Mg(2+)</name>
        <dbReference type="ChEBI" id="CHEBI:18420"/>
    </ligand>
</feature>
<protein>
    <recommendedName>
        <fullName evidence="15">Ribonuclease 3</fullName>
        <ecNumber evidence="15">3.1.26.3</ecNumber>
    </recommendedName>
    <alternativeName>
        <fullName evidence="15">Ribonuclease III</fullName>
        <shortName evidence="15">RNase III</shortName>
    </alternativeName>
</protein>
<dbReference type="RefSeq" id="WP_116224169.1">
    <property type="nucleotide sequence ID" value="NZ_AP018437.1"/>
</dbReference>
<name>A0A347ZSX4_9CHLR</name>
<evidence type="ECO:0000256" key="7">
    <source>
        <dbReference type="ARBA" id="ARBA00022664"/>
    </source>
</evidence>
<dbReference type="EMBL" id="QUMS01000001">
    <property type="protein sequence ID" value="REG11020.1"/>
    <property type="molecule type" value="Genomic_DNA"/>
</dbReference>
<evidence type="ECO:0000259" key="16">
    <source>
        <dbReference type="PROSITE" id="PS50137"/>
    </source>
</evidence>
<keyword evidence="10 15" id="KW-0479">Metal-binding</keyword>
<dbReference type="CDD" id="cd00593">
    <property type="entry name" value="RIBOc"/>
    <property type="match status" value="1"/>
</dbReference>
<evidence type="ECO:0000256" key="9">
    <source>
        <dbReference type="ARBA" id="ARBA00022722"/>
    </source>
</evidence>
<keyword evidence="14 15" id="KW-0694">RNA-binding</keyword>
<comment type="catalytic activity">
    <reaction evidence="1 15">
        <text>Endonucleolytic cleavage to 5'-phosphomonoester.</text>
        <dbReference type="EC" id="3.1.26.3"/>
    </reaction>
</comment>
<evidence type="ECO:0000256" key="10">
    <source>
        <dbReference type="ARBA" id="ARBA00022723"/>
    </source>
</evidence>
<dbReference type="Pfam" id="PF14622">
    <property type="entry name" value="Ribonucleas_3_3"/>
    <property type="match status" value="1"/>
</dbReference>
<dbReference type="SMART" id="SM00358">
    <property type="entry name" value="DSRM"/>
    <property type="match status" value="1"/>
</dbReference>
<evidence type="ECO:0000256" key="15">
    <source>
        <dbReference type="HAMAP-Rule" id="MF_00104"/>
    </source>
</evidence>
<dbReference type="AlphaFoldDB" id="A0A347ZSX4"/>
<dbReference type="GO" id="GO:0004525">
    <property type="term" value="F:ribonuclease III activity"/>
    <property type="evidence" value="ECO:0007669"/>
    <property type="project" value="UniProtKB-UniRule"/>
</dbReference>
<feature type="active site" evidence="15">
    <location>
        <position position="55"/>
    </location>
</feature>
<dbReference type="GO" id="GO:0005737">
    <property type="term" value="C:cytoplasm"/>
    <property type="evidence" value="ECO:0007669"/>
    <property type="project" value="UniProtKB-SubCell"/>
</dbReference>
<dbReference type="PANTHER" id="PTHR11207:SF0">
    <property type="entry name" value="RIBONUCLEASE 3"/>
    <property type="match status" value="1"/>
</dbReference>
<evidence type="ECO:0000256" key="6">
    <source>
        <dbReference type="ARBA" id="ARBA00022552"/>
    </source>
</evidence>
<dbReference type="SUPFAM" id="SSF54768">
    <property type="entry name" value="dsRNA-binding domain-like"/>
    <property type="match status" value="1"/>
</dbReference>
<dbReference type="PROSITE" id="PS50142">
    <property type="entry name" value="RNASE_3_2"/>
    <property type="match status" value="1"/>
</dbReference>
<evidence type="ECO:0000313" key="18">
    <source>
        <dbReference type="EMBL" id="REG11020.1"/>
    </source>
</evidence>
<comment type="subunit">
    <text evidence="4 15">Homodimer.</text>
</comment>
<dbReference type="PROSITE" id="PS00517">
    <property type="entry name" value="RNASE_3_1"/>
    <property type="match status" value="1"/>
</dbReference>
<comment type="function">
    <text evidence="15">Digests double-stranded RNA. Involved in the processing of primary rRNA transcript to yield the immediate precursors to the large and small rRNAs (23S and 16S). Processes some mRNAs, and tRNAs when they are encoded in the rRNA operon. Processes pre-crRNA and tracrRNA of type II CRISPR loci if present in the organism.</text>
</comment>
<dbReference type="GO" id="GO:0006364">
    <property type="term" value="P:rRNA processing"/>
    <property type="evidence" value="ECO:0007669"/>
    <property type="project" value="UniProtKB-UniRule"/>
</dbReference>
<dbReference type="PROSITE" id="PS50137">
    <property type="entry name" value="DS_RBD"/>
    <property type="match status" value="1"/>
</dbReference>
<dbReference type="InterPro" id="IPR014720">
    <property type="entry name" value="dsRBD_dom"/>
</dbReference>
<evidence type="ECO:0000256" key="4">
    <source>
        <dbReference type="ARBA" id="ARBA00011738"/>
    </source>
</evidence>
<dbReference type="GO" id="GO:0046872">
    <property type="term" value="F:metal ion binding"/>
    <property type="evidence" value="ECO:0007669"/>
    <property type="project" value="UniProtKB-KW"/>
</dbReference>
<dbReference type="CDD" id="cd10845">
    <property type="entry name" value="DSRM_RNAse_III_family"/>
    <property type="match status" value="1"/>
</dbReference>
<evidence type="ECO:0000256" key="11">
    <source>
        <dbReference type="ARBA" id="ARBA00022759"/>
    </source>
</evidence>
<dbReference type="PANTHER" id="PTHR11207">
    <property type="entry name" value="RIBONUCLEASE III"/>
    <property type="match status" value="1"/>
</dbReference>
<dbReference type="SMART" id="SM00535">
    <property type="entry name" value="RIBOc"/>
    <property type="match status" value="1"/>
</dbReference>
<dbReference type="GO" id="GO:0008033">
    <property type="term" value="P:tRNA processing"/>
    <property type="evidence" value="ECO:0007669"/>
    <property type="project" value="UniProtKB-KW"/>
</dbReference>
<evidence type="ECO:0000256" key="1">
    <source>
        <dbReference type="ARBA" id="ARBA00000109"/>
    </source>
</evidence>
<keyword evidence="7 15" id="KW-0507">mRNA processing</keyword>
<keyword evidence="19" id="KW-1185">Reference proteome</keyword>
<accession>A0A347ZSX4</accession>
<feature type="domain" description="RNase III" evidence="17">
    <location>
        <begin position="10"/>
        <end position="138"/>
    </location>
</feature>
<evidence type="ECO:0000256" key="5">
    <source>
        <dbReference type="ARBA" id="ARBA00022490"/>
    </source>
</evidence>
<proteinExistence type="inferred from homology"/>
<evidence type="ECO:0000256" key="2">
    <source>
        <dbReference type="ARBA" id="ARBA00004496"/>
    </source>
</evidence>
<gene>
    <name evidence="15" type="primary">rnc</name>
    <name evidence="18" type="ORF">DFR64_0892</name>
</gene>
<dbReference type="GO" id="GO:0003725">
    <property type="term" value="F:double-stranded RNA binding"/>
    <property type="evidence" value="ECO:0007669"/>
    <property type="project" value="TreeGrafter"/>
</dbReference>
<keyword evidence="13 15" id="KW-0460">Magnesium</keyword>
<comment type="cofactor">
    <cofactor evidence="15">
        <name>Mg(2+)</name>
        <dbReference type="ChEBI" id="CHEBI:18420"/>
    </cofactor>
</comment>
<feature type="active site" evidence="15">
    <location>
        <position position="127"/>
    </location>
</feature>
<evidence type="ECO:0000256" key="12">
    <source>
        <dbReference type="ARBA" id="ARBA00022801"/>
    </source>
</evidence>
<dbReference type="NCBIfam" id="TIGR02191">
    <property type="entry name" value="RNaseIII"/>
    <property type="match status" value="1"/>
</dbReference>
<dbReference type="EC" id="3.1.26.3" evidence="15"/>
<dbReference type="SUPFAM" id="SSF69065">
    <property type="entry name" value="RNase III domain-like"/>
    <property type="match status" value="1"/>
</dbReference>
<dbReference type="Pfam" id="PF00035">
    <property type="entry name" value="dsrm"/>
    <property type="match status" value="1"/>
</dbReference>
<feature type="binding site" evidence="15">
    <location>
        <position position="124"/>
    </location>
    <ligand>
        <name>Mg(2+)</name>
        <dbReference type="ChEBI" id="CHEBI:18420"/>
    </ligand>
</feature>
<comment type="subcellular location">
    <subcellularLocation>
        <location evidence="2 15">Cytoplasm</location>
    </subcellularLocation>
</comment>
<keyword evidence="15" id="KW-0699">rRNA-binding</keyword>
<feature type="domain" description="DRBM" evidence="16">
    <location>
        <begin position="165"/>
        <end position="234"/>
    </location>
</feature>
<dbReference type="FunFam" id="3.30.160.20:FF:000003">
    <property type="entry name" value="Ribonuclease 3"/>
    <property type="match status" value="1"/>
</dbReference>
<dbReference type="GO" id="GO:0010468">
    <property type="term" value="P:regulation of gene expression"/>
    <property type="evidence" value="ECO:0007669"/>
    <property type="project" value="TreeGrafter"/>
</dbReference>
<evidence type="ECO:0000256" key="8">
    <source>
        <dbReference type="ARBA" id="ARBA00022694"/>
    </source>
</evidence>
<keyword evidence="12 15" id="KW-0378">Hydrolase</keyword>
<dbReference type="InterPro" id="IPR000999">
    <property type="entry name" value="RNase_III_dom"/>
</dbReference>
<comment type="similarity">
    <text evidence="3">Belongs to the ribonuclease III family.</text>
</comment>
<evidence type="ECO:0000256" key="13">
    <source>
        <dbReference type="ARBA" id="ARBA00022842"/>
    </source>
</evidence>
<dbReference type="InterPro" id="IPR036389">
    <property type="entry name" value="RNase_III_sf"/>
</dbReference>
<keyword evidence="5 15" id="KW-0963">Cytoplasm</keyword>
<dbReference type="Gene3D" id="3.30.160.20">
    <property type="match status" value="1"/>
</dbReference>
<dbReference type="FunFam" id="1.10.1520.10:FF:000001">
    <property type="entry name" value="Ribonuclease 3"/>
    <property type="match status" value="1"/>
</dbReference>
<dbReference type="Proteomes" id="UP000256388">
    <property type="component" value="Unassembled WGS sequence"/>
</dbReference>
<evidence type="ECO:0000259" key="17">
    <source>
        <dbReference type="PROSITE" id="PS50142"/>
    </source>
</evidence>
<dbReference type="OrthoDB" id="9805026at2"/>
<evidence type="ECO:0000256" key="14">
    <source>
        <dbReference type="ARBA" id="ARBA00022884"/>
    </source>
</evidence>
<comment type="caution">
    <text evidence="18">The sequence shown here is derived from an EMBL/GenBank/DDBJ whole genome shotgun (WGS) entry which is preliminary data.</text>
</comment>
<organism evidence="18 19">
    <name type="scientific">Pelolinea submarina</name>
    <dbReference type="NCBI Taxonomy" id="913107"/>
    <lineage>
        <taxon>Bacteria</taxon>
        <taxon>Bacillati</taxon>
        <taxon>Chloroflexota</taxon>
        <taxon>Anaerolineae</taxon>
        <taxon>Anaerolineales</taxon>
        <taxon>Anaerolineaceae</taxon>
        <taxon>Pelolinea</taxon>
    </lineage>
</organism>
<evidence type="ECO:0000313" key="19">
    <source>
        <dbReference type="Proteomes" id="UP000256388"/>
    </source>
</evidence>
<dbReference type="GO" id="GO:0042802">
    <property type="term" value="F:identical protein binding"/>
    <property type="evidence" value="ECO:0007669"/>
    <property type="project" value="UniProtKB-ARBA"/>
</dbReference>
<dbReference type="GO" id="GO:0019843">
    <property type="term" value="F:rRNA binding"/>
    <property type="evidence" value="ECO:0007669"/>
    <property type="project" value="UniProtKB-KW"/>
</dbReference>
<dbReference type="GO" id="GO:0006397">
    <property type="term" value="P:mRNA processing"/>
    <property type="evidence" value="ECO:0007669"/>
    <property type="project" value="UniProtKB-UniRule"/>
</dbReference>
<dbReference type="InterPro" id="IPR011907">
    <property type="entry name" value="RNase_III"/>
</dbReference>
<dbReference type="Gene3D" id="1.10.1520.10">
    <property type="entry name" value="Ribonuclease III domain"/>
    <property type="match status" value="1"/>
</dbReference>
<feature type="binding site" evidence="15">
    <location>
        <position position="127"/>
    </location>
    <ligand>
        <name>Mg(2+)</name>
        <dbReference type="ChEBI" id="CHEBI:18420"/>
    </ligand>
</feature>
<keyword evidence="11 15" id="KW-0255">Endonuclease</keyword>
<keyword evidence="6 15" id="KW-0698">rRNA processing</keyword>
<evidence type="ECO:0000256" key="3">
    <source>
        <dbReference type="ARBA" id="ARBA00010183"/>
    </source>
</evidence>
<dbReference type="HAMAP" id="MF_00104">
    <property type="entry name" value="RNase_III"/>
    <property type="match status" value="1"/>
</dbReference>
<keyword evidence="9 15" id="KW-0540">Nuclease</keyword>